<protein>
    <submittedName>
        <fullName evidence="13">Transporter of the CorA metal ion transporter family protein</fullName>
    </submittedName>
</protein>
<evidence type="ECO:0000256" key="9">
    <source>
        <dbReference type="ARBA" id="ARBA00023136"/>
    </source>
</evidence>
<dbReference type="Gene3D" id="1.20.58.340">
    <property type="entry name" value="Magnesium transport protein CorA, transmembrane region"/>
    <property type="match status" value="2"/>
</dbReference>
<comment type="similarity">
    <text evidence="2">Belongs to the CorA metal ion transporter (MIT) (TC 1.A.35) family.</text>
</comment>
<evidence type="ECO:0000256" key="7">
    <source>
        <dbReference type="ARBA" id="ARBA00022989"/>
    </source>
</evidence>
<dbReference type="PATRIC" id="fig|1224163.3.peg.1341"/>
<dbReference type="InterPro" id="IPR045863">
    <property type="entry name" value="CorA_TM1_TM2"/>
</dbReference>
<evidence type="ECO:0000256" key="5">
    <source>
        <dbReference type="ARBA" id="ARBA00022692"/>
    </source>
</evidence>
<dbReference type="SUPFAM" id="SSF144083">
    <property type="entry name" value="Magnesium transport protein CorA, transmembrane region"/>
    <property type="match status" value="1"/>
</dbReference>
<keyword evidence="5 12" id="KW-0812">Transmembrane</keyword>
<evidence type="ECO:0000256" key="12">
    <source>
        <dbReference type="SAM" id="Phobius"/>
    </source>
</evidence>
<dbReference type="GO" id="GO:0015095">
    <property type="term" value="F:magnesium ion transmembrane transporter activity"/>
    <property type="evidence" value="ECO:0007669"/>
    <property type="project" value="TreeGrafter"/>
</dbReference>
<evidence type="ECO:0000256" key="1">
    <source>
        <dbReference type="ARBA" id="ARBA00004651"/>
    </source>
</evidence>
<evidence type="ECO:0000256" key="3">
    <source>
        <dbReference type="ARBA" id="ARBA00022448"/>
    </source>
</evidence>
<proteinExistence type="inferred from homology"/>
<dbReference type="GO" id="GO:0000287">
    <property type="term" value="F:magnesium ion binding"/>
    <property type="evidence" value="ECO:0007669"/>
    <property type="project" value="TreeGrafter"/>
</dbReference>
<keyword evidence="6" id="KW-0460">Magnesium</keyword>
<evidence type="ECO:0000256" key="2">
    <source>
        <dbReference type="ARBA" id="ARBA00009765"/>
    </source>
</evidence>
<dbReference type="Gene3D" id="3.30.460.20">
    <property type="entry name" value="CorA soluble domain-like"/>
    <property type="match status" value="1"/>
</dbReference>
<name>S5SUS3_9CORY</name>
<evidence type="ECO:0000256" key="4">
    <source>
        <dbReference type="ARBA" id="ARBA00022475"/>
    </source>
</evidence>
<reference evidence="13 14" key="1">
    <citation type="submission" date="2012-11" db="EMBL/GenBank/DDBJ databases">
        <title>The complete genome sequence of Corynebacterium maris Coryn-1 (=DSM 45190).</title>
        <authorList>
            <person name="Schaffert L."/>
            <person name="Albersmeier A."/>
            <person name="Kalinowski J."/>
            <person name="Ruckert C."/>
        </authorList>
    </citation>
    <scope>NUCLEOTIDE SEQUENCE [LARGE SCALE GENOMIC DNA]</scope>
    <source>
        <strain evidence="14">Coryn-1</strain>
    </source>
</reference>
<comment type="function">
    <text evidence="11">Mediates influx of magnesium ions. Alternates between open and closed states. Activated by low cytoplasmic Mg(2+) levels. Inactive when cytoplasmic Mg(2+) levels are high.</text>
</comment>
<evidence type="ECO:0000256" key="8">
    <source>
        <dbReference type="ARBA" id="ARBA00023065"/>
    </source>
</evidence>
<dbReference type="SUPFAM" id="SSF143865">
    <property type="entry name" value="CorA soluble domain-like"/>
    <property type="match status" value="1"/>
</dbReference>
<evidence type="ECO:0000256" key="11">
    <source>
        <dbReference type="ARBA" id="ARBA00045497"/>
    </source>
</evidence>
<dbReference type="EMBL" id="CP003924">
    <property type="protein sequence ID" value="AGS34807.1"/>
    <property type="molecule type" value="Genomic_DNA"/>
</dbReference>
<dbReference type="InterPro" id="IPR002523">
    <property type="entry name" value="MgTranspt_CorA/ZnTranspt_ZntB"/>
</dbReference>
<keyword evidence="4" id="KW-1003">Cell membrane</keyword>
<dbReference type="AlphaFoldDB" id="S5SUS3"/>
<organism evidence="13 14">
    <name type="scientific">Corynebacterium maris DSM 45190</name>
    <dbReference type="NCBI Taxonomy" id="1224163"/>
    <lineage>
        <taxon>Bacteria</taxon>
        <taxon>Bacillati</taxon>
        <taxon>Actinomycetota</taxon>
        <taxon>Actinomycetes</taxon>
        <taxon>Mycobacteriales</taxon>
        <taxon>Corynebacteriaceae</taxon>
        <taxon>Corynebacterium</taxon>
    </lineage>
</organism>
<dbReference type="eggNOG" id="COG0598">
    <property type="taxonomic scope" value="Bacteria"/>
</dbReference>
<keyword evidence="8" id="KW-0406">Ion transport</keyword>
<evidence type="ECO:0000313" key="14">
    <source>
        <dbReference type="Proteomes" id="UP000015388"/>
    </source>
</evidence>
<feature type="transmembrane region" description="Helical" evidence="12">
    <location>
        <begin position="306"/>
        <end position="326"/>
    </location>
</feature>
<dbReference type="InterPro" id="IPR045861">
    <property type="entry name" value="CorA_cytoplasmic_dom"/>
</dbReference>
<dbReference type="GO" id="GO:0005886">
    <property type="term" value="C:plasma membrane"/>
    <property type="evidence" value="ECO:0007669"/>
    <property type="project" value="UniProtKB-SubCell"/>
</dbReference>
<dbReference type="KEGG" id="cmd:B841_06670"/>
<keyword evidence="9 12" id="KW-0472">Membrane</keyword>
<evidence type="ECO:0000313" key="13">
    <source>
        <dbReference type="EMBL" id="AGS34807.1"/>
    </source>
</evidence>
<keyword evidence="7 12" id="KW-1133">Transmembrane helix</keyword>
<comment type="catalytic activity">
    <reaction evidence="10">
        <text>Mg(2+)(in) = Mg(2+)(out)</text>
        <dbReference type="Rhea" id="RHEA:29827"/>
        <dbReference type="ChEBI" id="CHEBI:18420"/>
    </reaction>
</comment>
<dbReference type="Pfam" id="PF01544">
    <property type="entry name" value="CorA"/>
    <property type="match status" value="1"/>
</dbReference>
<dbReference type="GO" id="GO:0050897">
    <property type="term" value="F:cobalt ion binding"/>
    <property type="evidence" value="ECO:0007669"/>
    <property type="project" value="TreeGrafter"/>
</dbReference>
<dbReference type="CDD" id="cd12830">
    <property type="entry name" value="MtCorA-like"/>
    <property type="match status" value="1"/>
</dbReference>
<accession>S5SUS3</accession>
<dbReference type="PANTHER" id="PTHR46494">
    <property type="entry name" value="CORA FAMILY METAL ION TRANSPORTER (EUROFUNG)"/>
    <property type="match status" value="1"/>
</dbReference>
<gene>
    <name evidence="13" type="ORF">B841_06670</name>
</gene>
<dbReference type="PANTHER" id="PTHR46494:SF1">
    <property type="entry name" value="CORA FAMILY METAL ION TRANSPORTER (EUROFUNG)"/>
    <property type="match status" value="1"/>
</dbReference>
<dbReference type="HOGENOM" id="CLU_007127_0_2_11"/>
<evidence type="ECO:0000256" key="10">
    <source>
        <dbReference type="ARBA" id="ARBA00034269"/>
    </source>
</evidence>
<dbReference type="GO" id="GO:0015087">
    <property type="term" value="F:cobalt ion transmembrane transporter activity"/>
    <property type="evidence" value="ECO:0007669"/>
    <property type="project" value="TreeGrafter"/>
</dbReference>
<sequence length="332" mass="38377">MPVERAIEHCRVFVDGVMQRGEYRPAEAVRMAREQGGYVWLGLHEPDERQMLGVAEEFGIHELIVEDAVTAHQRPKVERYDDQIFFVVRSVEYNDDDTVRDSRDVIETLGEVQMLVGPDFIITVRHDSTLPGINRIDRDQELARLGPSALSYLVADYLVEQYVRIVGLLEHEVDTLEEEVFTPGVDINVDKIYMFKREVLEMRHATDPLAPALNLLIKDHKDLIPKQIRSYFRDVLDNELHVRDQIAGFDERLTSLIDASVAKVTMQQNRDMRTISAFVGMAAVPTLIAGIYGMNFEVMPELQWEYGYYVVLTIIVVVIAVLWWLFRRNKWL</sequence>
<evidence type="ECO:0000256" key="6">
    <source>
        <dbReference type="ARBA" id="ARBA00022842"/>
    </source>
</evidence>
<dbReference type="STRING" id="1224163.B841_06670"/>
<keyword evidence="14" id="KW-1185">Reference proteome</keyword>
<feature type="transmembrane region" description="Helical" evidence="12">
    <location>
        <begin position="275"/>
        <end position="294"/>
    </location>
</feature>
<dbReference type="Proteomes" id="UP000015388">
    <property type="component" value="Chromosome"/>
</dbReference>
<dbReference type="FunFam" id="1.20.58.340:FF:000004">
    <property type="entry name" value="Magnesium transport protein CorA"/>
    <property type="match status" value="1"/>
</dbReference>
<keyword evidence="3" id="KW-0813">Transport</keyword>
<comment type="subcellular location">
    <subcellularLocation>
        <location evidence="1">Cell membrane</location>
        <topology evidence="1">Multi-pass membrane protein</topology>
    </subcellularLocation>
</comment>